<dbReference type="AlphaFoldDB" id="V3ZIW6"/>
<reference evidence="2 3" key="1">
    <citation type="journal article" date="2013" name="Nature">
        <title>Insights into bilaterian evolution from three spiralian genomes.</title>
        <authorList>
            <person name="Simakov O."/>
            <person name="Marletaz F."/>
            <person name="Cho S.J."/>
            <person name="Edsinger-Gonzales E."/>
            <person name="Havlak P."/>
            <person name="Hellsten U."/>
            <person name="Kuo D.H."/>
            <person name="Larsson T."/>
            <person name="Lv J."/>
            <person name="Arendt D."/>
            <person name="Savage R."/>
            <person name="Osoegawa K."/>
            <person name="de Jong P."/>
            <person name="Grimwood J."/>
            <person name="Chapman J.A."/>
            <person name="Shapiro H."/>
            <person name="Aerts A."/>
            <person name="Otillar R.P."/>
            <person name="Terry A.Y."/>
            <person name="Boore J.L."/>
            <person name="Grigoriev I.V."/>
            <person name="Lindberg D.R."/>
            <person name="Seaver E.C."/>
            <person name="Weisblat D.A."/>
            <person name="Putnam N.H."/>
            <person name="Rokhsar D.S."/>
        </authorList>
    </citation>
    <scope>NUCLEOTIDE SEQUENCE [LARGE SCALE GENOMIC DNA]</scope>
</reference>
<sequence>MDTALLSVINDKTKNITLSIYQQSSECYLCNLTYISKVSSKDNCSWLVDTRWKTRLEIRADSGKLTKSCLESELTSEFLEDGIYNIFITINADNHVTCTLPQLMNDPPDANIPIYVAIGIGVGLALLWIFFKDLYRRGTLHRLFCCCCYYTDGMMVDGVHII</sequence>
<evidence type="ECO:0000256" key="1">
    <source>
        <dbReference type="SAM" id="Phobius"/>
    </source>
</evidence>
<proteinExistence type="predicted"/>
<keyword evidence="1" id="KW-1133">Transmembrane helix</keyword>
<dbReference type="GeneID" id="20236733"/>
<dbReference type="EMBL" id="KB203566">
    <property type="protein sequence ID" value="ESO84187.1"/>
    <property type="molecule type" value="Genomic_DNA"/>
</dbReference>
<dbReference type="CTD" id="20236733"/>
<dbReference type="Proteomes" id="UP000030746">
    <property type="component" value="Unassembled WGS sequence"/>
</dbReference>
<evidence type="ECO:0000313" key="3">
    <source>
        <dbReference type="Proteomes" id="UP000030746"/>
    </source>
</evidence>
<keyword evidence="1" id="KW-0812">Transmembrane</keyword>
<organism evidence="2 3">
    <name type="scientific">Lottia gigantea</name>
    <name type="common">Giant owl limpet</name>
    <dbReference type="NCBI Taxonomy" id="225164"/>
    <lineage>
        <taxon>Eukaryota</taxon>
        <taxon>Metazoa</taxon>
        <taxon>Spiralia</taxon>
        <taxon>Lophotrochozoa</taxon>
        <taxon>Mollusca</taxon>
        <taxon>Gastropoda</taxon>
        <taxon>Patellogastropoda</taxon>
        <taxon>Lottioidea</taxon>
        <taxon>Lottiidae</taxon>
        <taxon>Lottia</taxon>
    </lineage>
</organism>
<dbReference type="HOGENOM" id="CLU_1637346_0_0_1"/>
<dbReference type="RefSeq" id="XP_009065308.1">
    <property type="nucleotide sequence ID" value="XM_009067060.1"/>
</dbReference>
<accession>V3ZIW6</accession>
<dbReference type="KEGG" id="lgi:LOTGIDRAFT_155512"/>
<name>V3ZIW6_LOTGI</name>
<dbReference type="OrthoDB" id="10525304at2759"/>
<feature type="transmembrane region" description="Helical" evidence="1">
    <location>
        <begin position="112"/>
        <end position="131"/>
    </location>
</feature>
<gene>
    <name evidence="2" type="ORF">LOTGIDRAFT_155512</name>
</gene>
<evidence type="ECO:0000313" key="2">
    <source>
        <dbReference type="EMBL" id="ESO84187.1"/>
    </source>
</evidence>
<protein>
    <submittedName>
        <fullName evidence="2">Uncharacterized protein</fullName>
    </submittedName>
</protein>
<keyword evidence="1" id="KW-0472">Membrane</keyword>
<keyword evidence="3" id="KW-1185">Reference proteome</keyword>